<dbReference type="RefSeq" id="WP_117351578.1">
    <property type="nucleotide sequence ID" value="NZ_CP020083.1"/>
</dbReference>
<comment type="subcellular location">
    <subcellularLocation>
        <location evidence="1">Cell outer membrane</location>
    </subcellularLocation>
</comment>
<dbReference type="GeneID" id="303484765"/>
<gene>
    <name evidence="6" type="ORF">B5J99_04155</name>
</gene>
<protein>
    <recommendedName>
        <fullName evidence="5">TonB-dependent transporter Oar-like beta-barrel domain-containing protein</fullName>
    </recommendedName>
</protein>
<dbReference type="InterPro" id="IPR037066">
    <property type="entry name" value="Plug_dom_sf"/>
</dbReference>
<keyword evidence="4" id="KW-0732">Signal</keyword>
<sequence length="1103" mass="118745">MQIRYYLAASAAALSLATVMAAPAHAQETTSSIRGSVTGDGQPLVGAEVRVIHTPSGTVASTVTDSSGTFSASGLRLGGPFTIEVNAPGFEQSSVTDIFLQAGQPFRLPIELQSQAVIVVTASSIAASTSLESGAGTVLTARDIAGVSNVNRDIRNLAARDPRVNLDPTNGGAISIAGQNNRFNRFTVDGVAFGDPFGLEAGGLVSTRGPVPLDAIGEFSVEVAPVDIQQGFFQGGAINAQLKSGSNRFTGLAGFYYADDSLRGDTARGLRRAGAYESKIYTAQLTGPLIKDKLFFSLTYERLRDVVPAPLEPAALGITDAQISNISSIAQSVYNFDTQGVAGNIPEKDDKFVAKVDWNIADGHRATFTYIYNKGNVTAGQTGIGALAATNPNFALLSNNYNQGATNHFGIVQFNDQWTDNFSTQLRASYADYVRLQQPFGANAFGEFRTCLDPVSPAPITGQTAAQAALACSAGQRQLTFGPDVSRQANELDAQSLNIEFQATLQLNNHTLKLIAERRTQDIRNLFAQRVSGAFYFDSIAGLQNRRASELDFAVPLRGGIDTVTAEFENNSWTFGLQDTVDVTDTLVVTAGFRWDLFDSPDRPFVNNDFFNRFGFTNAQTLNGRQLFQPRFGLNWKPTDRLTIRGSAGLFGGGNPNVWISNSYSNPGPTLGRAQVRRVQGLNGAPDTFAIAGITGLTAAQVQAIGAATLNNVSGGTGIPQALIDAIRTTGTAQAPTNALDPNFKVPSQWRVSGTIDYNADLGFLGDNWNFGVDVVYSKVKDGLEWTDLRSVATGVLPDGRPRYSVLPGQGATTNTDILMTNRDQGYSWNIVARFDKRWDNGLRLGGAYTYQRAKDLNPGTSSVAFSNYTNSAAEDPNFSAYGISNYQRDDAFRLVAGYDAKLFGDNTTRFELFFNSLSGQRYSYTFADQASGNNRSAVFGTTGTNNRYTMYVPNVASATADPLVSYAAGFDFAGFQRFVQGSELNKYQGRIAPKNIGKSPRYNKLDLSLRQEVPFVLGTKLELLADVENVLNLLDSDWGTIRQVGFPYYGTLVNVTCVAQGANSCAQYQYANRTGTTFQAPAEAVNFNGSLWSVRFGARITF</sequence>
<feature type="chain" id="PRO_5045514613" description="TonB-dependent transporter Oar-like beta-barrel domain-containing protein" evidence="4">
    <location>
        <begin position="27"/>
        <end position="1103"/>
    </location>
</feature>
<keyword evidence="2" id="KW-0472">Membrane</keyword>
<evidence type="ECO:0000313" key="6">
    <source>
        <dbReference type="EMBL" id="ASR50767.1"/>
    </source>
</evidence>
<dbReference type="Gene3D" id="2.40.170.20">
    <property type="entry name" value="TonB-dependent receptor, beta-barrel domain"/>
    <property type="match status" value="1"/>
</dbReference>
<feature type="domain" description="TonB-dependent transporter Oar-like beta-barrel" evidence="5">
    <location>
        <begin position="342"/>
        <end position="1033"/>
    </location>
</feature>
<evidence type="ECO:0000256" key="2">
    <source>
        <dbReference type="ARBA" id="ARBA00023136"/>
    </source>
</evidence>
<evidence type="ECO:0000259" key="5">
    <source>
        <dbReference type="Pfam" id="PF25183"/>
    </source>
</evidence>
<reference evidence="6 7" key="1">
    <citation type="submission" date="2017-03" db="EMBL/GenBank/DDBJ databases">
        <title>Complete genome sequence of Blastomonas fulva degrading microcsystin LR.</title>
        <authorList>
            <person name="Lee H.-g."/>
            <person name="Jin L."/>
            <person name="oh H.-M."/>
        </authorList>
    </citation>
    <scope>NUCLEOTIDE SEQUENCE [LARGE SCALE GENOMIC DNA]</scope>
    <source>
        <strain evidence="6 7">T2</strain>
    </source>
</reference>
<dbReference type="Pfam" id="PF25183">
    <property type="entry name" value="OMP_b-brl_4"/>
    <property type="match status" value="1"/>
</dbReference>
<organism evidence="6 7">
    <name type="scientific">Blastomonas fulva</name>
    <dbReference type="NCBI Taxonomy" id="1550728"/>
    <lineage>
        <taxon>Bacteria</taxon>
        <taxon>Pseudomonadati</taxon>
        <taxon>Pseudomonadota</taxon>
        <taxon>Alphaproteobacteria</taxon>
        <taxon>Sphingomonadales</taxon>
        <taxon>Sphingomonadaceae</taxon>
        <taxon>Blastomonas</taxon>
    </lineage>
</organism>
<evidence type="ECO:0000256" key="4">
    <source>
        <dbReference type="SAM" id="SignalP"/>
    </source>
</evidence>
<accession>A0ABN5B192</accession>
<feature type="signal peptide" evidence="4">
    <location>
        <begin position="1"/>
        <end position="26"/>
    </location>
</feature>
<dbReference type="EMBL" id="CP020083">
    <property type="protein sequence ID" value="ASR50767.1"/>
    <property type="molecule type" value="Genomic_DNA"/>
</dbReference>
<dbReference type="Gene3D" id="2.170.130.10">
    <property type="entry name" value="TonB-dependent receptor, plug domain"/>
    <property type="match status" value="1"/>
</dbReference>
<keyword evidence="3" id="KW-0998">Cell outer membrane</keyword>
<dbReference type="InterPro" id="IPR036942">
    <property type="entry name" value="Beta-barrel_TonB_sf"/>
</dbReference>
<dbReference type="SUPFAM" id="SSF49464">
    <property type="entry name" value="Carboxypeptidase regulatory domain-like"/>
    <property type="match status" value="1"/>
</dbReference>
<dbReference type="Pfam" id="PF13620">
    <property type="entry name" value="CarboxypepD_reg"/>
    <property type="match status" value="1"/>
</dbReference>
<dbReference type="SUPFAM" id="SSF56935">
    <property type="entry name" value="Porins"/>
    <property type="match status" value="1"/>
</dbReference>
<name>A0ABN5B192_9SPHN</name>
<dbReference type="InterPro" id="IPR008969">
    <property type="entry name" value="CarboxyPept-like_regulatory"/>
</dbReference>
<keyword evidence="7" id="KW-1185">Reference proteome</keyword>
<proteinExistence type="predicted"/>
<dbReference type="Proteomes" id="UP000258016">
    <property type="component" value="Chromosome"/>
</dbReference>
<dbReference type="Gene3D" id="2.60.40.1120">
    <property type="entry name" value="Carboxypeptidase-like, regulatory domain"/>
    <property type="match status" value="1"/>
</dbReference>
<evidence type="ECO:0000313" key="7">
    <source>
        <dbReference type="Proteomes" id="UP000258016"/>
    </source>
</evidence>
<dbReference type="InterPro" id="IPR057601">
    <property type="entry name" value="Oar-like_b-barrel"/>
</dbReference>
<evidence type="ECO:0000256" key="1">
    <source>
        <dbReference type="ARBA" id="ARBA00004442"/>
    </source>
</evidence>
<evidence type="ECO:0000256" key="3">
    <source>
        <dbReference type="ARBA" id="ARBA00023237"/>
    </source>
</evidence>